<sequence>MFATESDDDRPSAGDRVEVVGIGGAPQATTTVDLSRPSELVLGVGVDARGRKVRLGLGSMVLVWWVSPGGAIRYRPHVVADVRGGGFPTWVLQPAGAASEGDRRASPRVAMAVPVGLVTPVGMLLGETTDVSEGGLRAMFGAAPTAGHGDVVLPFPEAGDTVVLALVLGGSRVELSSRARQAKRVPDGRRLLRASFEEVPDEVRLRLRSTTSQEIGRQLVTGRR</sequence>
<dbReference type="STRING" id="1960309.SAMN03159343_1620"/>
<name>A0A1G4XWN8_9ACTN</name>
<dbReference type="Gene3D" id="2.40.10.220">
    <property type="entry name" value="predicted glycosyltransferase like domains"/>
    <property type="match status" value="1"/>
</dbReference>
<dbReference type="OrthoDB" id="3284647at2"/>
<proteinExistence type="predicted"/>
<feature type="domain" description="PilZ" evidence="1">
    <location>
        <begin position="102"/>
        <end position="207"/>
    </location>
</feature>
<accession>A0A1G4XWN8</accession>
<dbReference type="RefSeq" id="WP_092802045.1">
    <property type="nucleotide sequence ID" value="NZ_FMUH01000002.1"/>
</dbReference>
<organism evidence="2 3">
    <name type="scientific">Klenkia marina</name>
    <dbReference type="NCBI Taxonomy" id="1960309"/>
    <lineage>
        <taxon>Bacteria</taxon>
        <taxon>Bacillati</taxon>
        <taxon>Actinomycetota</taxon>
        <taxon>Actinomycetes</taxon>
        <taxon>Geodermatophilales</taxon>
        <taxon>Geodermatophilaceae</taxon>
        <taxon>Klenkia</taxon>
    </lineage>
</organism>
<dbReference type="GO" id="GO:0035438">
    <property type="term" value="F:cyclic-di-GMP binding"/>
    <property type="evidence" value="ECO:0007669"/>
    <property type="project" value="InterPro"/>
</dbReference>
<dbReference type="InterPro" id="IPR009875">
    <property type="entry name" value="PilZ_domain"/>
</dbReference>
<gene>
    <name evidence="2" type="ORF">SAMN03159343_1620</name>
</gene>
<keyword evidence="3" id="KW-1185">Reference proteome</keyword>
<dbReference type="AlphaFoldDB" id="A0A1G4XWN8"/>
<evidence type="ECO:0000313" key="2">
    <source>
        <dbReference type="EMBL" id="SCX45579.1"/>
    </source>
</evidence>
<dbReference type="Pfam" id="PF07238">
    <property type="entry name" value="PilZ"/>
    <property type="match status" value="1"/>
</dbReference>
<protein>
    <submittedName>
        <fullName evidence="2">PilZ domain-containing protein</fullName>
    </submittedName>
</protein>
<evidence type="ECO:0000313" key="3">
    <source>
        <dbReference type="Proteomes" id="UP000198981"/>
    </source>
</evidence>
<evidence type="ECO:0000259" key="1">
    <source>
        <dbReference type="Pfam" id="PF07238"/>
    </source>
</evidence>
<dbReference type="EMBL" id="FMUH01000002">
    <property type="protein sequence ID" value="SCX45579.1"/>
    <property type="molecule type" value="Genomic_DNA"/>
</dbReference>
<reference evidence="3" key="1">
    <citation type="submission" date="2016-10" db="EMBL/GenBank/DDBJ databases">
        <authorList>
            <person name="Varghese N."/>
            <person name="Submissions S."/>
        </authorList>
    </citation>
    <scope>NUCLEOTIDE SEQUENCE [LARGE SCALE GENOMIC DNA]</scope>
    <source>
        <strain evidence="3">DSM 45722</strain>
    </source>
</reference>
<dbReference type="Proteomes" id="UP000198981">
    <property type="component" value="Unassembled WGS sequence"/>
</dbReference>